<gene>
    <name evidence="1" type="ORF">NECAME_06070</name>
</gene>
<organism evidence="1 2">
    <name type="scientific">Necator americanus</name>
    <name type="common">Human hookworm</name>
    <dbReference type="NCBI Taxonomy" id="51031"/>
    <lineage>
        <taxon>Eukaryota</taxon>
        <taxon>Metazoa</taxon>
        <taxon>Ecdysozoa</taxon>
        <taxon>Nematoda</taxon>
        <taxon>Chromadorea</taxon>
        <taxon>Rhabditida</taxon>
        <taxon>Rhabditina</taxon>
        <taxon>Rhabditomorpha</taxon>
        <taxon>Strongyloidea</taxon>
        <taxon>Ancylostomatidae</taxon>
        <taxon>Bunostominae</taxon>
        <taxon>Necator</taxon>
    </lineage>
</organism>
<evidence type="ECO:0000313" key="1">
    <source>
        <dbReference type="EMBL" id="ETN86097.1"/>
    </source>
</evidence>
<name>W2TYJ3_NECAM</name>
<dbReference type="AlphaFoldDB" id="W2TYJ3"/>
<evidence type="ECO:0000313" key="2">
    <source>
        <dbReference type="Proteomes" id="UP000053676"/>
    </source>
</evidence>
<dbReference type="KEGG" id="nai:NECAME_06070"/>
<proteinExistence type="predicted"/>
<accession>W2TYJ3</accession>
<dbReference type="EMBL" id="KI657604">
    <property type="protein sequence ID" value="ETN86097.1"/>
    <property type="molecule type" value="Genomic_DNA"/>
</dbReference>
<dbReference type="Proteomes" id="UP000053676">
    <property type="component" value="Unassembled WGS sequence"/>
</dbReference>
<keyword evidence="2" id="KW-1185">Reference proteome</keyword>
<sequence length="92" mass="10564">MFVQRSACCVYCAVFIAALPVAAVRRGTLQLIAQAQQKTCKERLLKRFYHSCYKAAILLQNFWKEIFVLADDACDYHYFTANPVSMMLAFID</sequence>
<reference evidence="2" key="1">
    <citation type="journal article" date="2014" name="Nat. Genet.">
        <title>Genome of the human hookworm Necator americanus.</title>
        <authorList>
            <person name="Tang Y.T."/>
            <person name="Gao X."/>
            <person name="Rosa B.A."/>
            <person name="Abubucker S."/>
            <person name="Hallsworth-Pepin K."/>
            <person name="Martin J."/>
            <person name="Tyagi R."/>
            <person name="Heizer E."/>
            <person name="Zhang X."/>
            <person name="Bhonagiri-Palsikar V."/>
            <person name="Minx P."/>
            <person name="Warren W.C."/>
            <person name="Wang Q."/>
            <person name="Zhan B."/>
            <person name="Hotez P.J."/>
            <person name="Sternberg P.W."/>
            <person name="Dougall A."/>
            <person name="Gaze S.T."/>
            <person name="Mulvenna J."/>
            <person name="Sotillo J."/>
            <person name="Ranganathan S."/>
            <person name="Rabelo E.M."/>
            <person name="Wilson R.K."/>
            <person name="Felgner P.L."/>
            <person name="Bethony J."/>
            <person name="Hawdon J.M."/>
            <person name="Gasser R.B."/>
            <person name="Loukas A."/>
            <person name="Mitreva M."/>
        </authorList>
    </citation>
    <scope>NUCLEOTIDE SEQUENCE [LARGE SCALE GENOMIC DNA]</scope>
</reference>
<protein>
    <submittedName>
        <fullName evidence="1">Uncharacterized protein</fullName>
    </submittedName>
</protein>